<dbReference type="EMBL" id="JBBPCC010000003">
    <property type="protein sequence ID" value="MEK8127614.1"/>
    <property type="molecule type" value="Genomic_DNA"/>
</dbReference>
<organism evidence="1 2">
    <name type="scientific">Paenibacillus filicis</name>
    <dbReference type="NCBI Taxonomy" id="669464"/>
    <lineage>
        <taxon>Bacteria</taxon>
        <taxon>Bacillati</taxon>
        <taxon>Bacillota</taxon>
        <taxon>Bacilli</taxon>
        <taxon>Bacillales</taxon>
        <taxon>Paenibacillaceae</taxon>
        <taxon>Paenibacillus</taxon>
    </lineage>
</organism>
<evidence type="ECO:0000313" key="2">
    <source>
        <dbReference type="Proteomes" id="UP001469365"/>
    </source>
</evidence>
<protein>
    <submittedName>
        <fullName evidence="1">Na-translocating system protein MpsC family protein</fullName>
    </submittedName>
</protein>
<dbReference type="Proteomes" id="UP001469365">
    <property type="component" value="Unassembled WGS sequence"/>
</dbReference>
<sequence>MIENSAEIRKKISLIYNGITQELFTVGTSQIKVDISNHQISIFAKHRKVPILAKLGVVNPAMREQVDHEITKIYKQALTEQMESEFGIRIQTIFRDFDPGSETALTHIILD</sequence>
<accession>A0ABU9DFE8</accession>
<dbReference type="RefSeq" id="WP_341414672.1">
    <property type="nucleotide sequence ID" value="NZ_JBBPCC010000003.1"/>
</dbReference>
<proteinExistence type="predicted"/>
<gene>
    <name evidence="1" type="ORF">WMW72_06755</name>
</gene>
<name>A0ABU9DFE8_9BACL</name>
<comment type="caution">
    <text evidence="1">The sequence shown here is derived from an EMBL/GenBank/DDBJ whole genome shotgun (WGS) entry which is preliminary data.</text>
</comment>
<evidence type="ECO:0000313" key="1">
    <source>
        <dbReference type="EMBL" id="MEK8127614.1"/>
    </source>
</evidence>
<reference evidence="1 2" key="1">
    <citation type="submission" date="2024-04" db="EMBL/GenBank/DDBJ databases">
        <title>draft genome sequnece of Paenibacillus filicis.</title>
        <authorList>
            <person name="Kim D.-U."/>
        </authorList>
    </citation>
    <scope>NUCLEOTIDE SEQUENCE [LARGE SCALE GENOMIC DNA]</scope>
    <source>
        <strain evidence="1 2">KACC14197</strain>
    </source>
</reference>
<keyword evidence="2" id="KW-1185">Reference proteome</keyword>